<name>A0ABQ7GBT9_DUNSA</name>
<dbReference type="PANTHER" id="PTHR43200:SF6">
    <property type="entry name" value="3'(2'),5'-BISPHOSPHATE NUCLEOTIDASE"/>
    <property type="match status" value="1"/>
</dbReference>
<dbReference type="Proteomes" id="UP000815325">
    <property type="component" value="Unassembled WGS sequence"/>
</dbReference>
<evidence type="ECO:0000256" key="2">
    <source>
        <dbReference type="ARBA" id="ARBA00009759"/>
    </source>
</evidence>
<keyword evidence="8" id="KW-1185">Reference proteome</keyword>
<feature type="compositionally biased region" description="Basic and acidic residues" evidence="6">
    <location>
        <begin position="21"/>
        <end position="33"/>
    </location>
</feature>
<evidence type="ECO:0000313" key="8">
    <source>
        <dbReference type="Proteomes" id="UP000815325"/>
    </source>
</evidence>
<protein>
    <submittedName>
        <fullName evidence="7">Uncharacterized protein</fullName>
    </submittedName>
</protein>
<dbReference type="Pfam" id="PF00459">
    <property type="entry name" value="Inositol_P"/>
    <property type="match status" value="1"/>
</dbReference>
<evidence type="ECO:0000256" key="3">
    <source>
        <dbReference type="ARBA" id="ARBA00022723"/>
    </source>
</evidence>
<comment type="caution">
    <text evidence="7">The sequence shown here is derived from an EMBL/GenBank/DDBJ whole genome shotgun (WGS) entry which is preliminary data.</text>
</comment>
<gene>
    <name evidence="7" type="ORF">DUNSADRAFT_12183</name>
</gene>
<dbReference type="SUPFAM" id="SSF56655">
    <property type="entry name" value="Carbohydrate phosphatase"/>
    <property type="match status" value="1"/>
</dbReference>
<dbReference type="PANTHER" id="PTHR43200">
    <property type="entry name" value="PHOSPHATASE"/>
    <property type="match status" value="1"/>
</dbReference>
<comment type="cofactor">
    <cofactor evidence="1">
        <name>Mg(2+)</name>
        <dbReference type="ChEBI" id="CHEBI:18420"/>
    </cofactor>
</comment>
<dbReference type="InterPro" id="IPR051090">
    <property type="entry name" value="Inositol_monoP_superfamily"/>
</dbReference>
<feature type="region of interest" description="Disordered" evidence="6">
    <location>
        <begin position="1"/>
        <end position="59"/>
    </location>
</feature>
<evidence type="ECO:0000313" key="7">
    <source>
        <dbReference type="EMBL" id="KAF5832071.1"/>
    </source>
</evidence>
<dbReference type="InterPro" id="IPR000760">
    <property type="entry name" value="Inositol_monophosphatase-like"/>
</dbReference>
<accession>A0ABQ7GBT9</accession>
<proteinExistence type="inferred from homology"/>
<dbReference type="EMBL" id="MU069900">
    <property type="protein sequence ID" value="KAF5832071.1"/>
    <property type="molecule type" value="Genomic_DNA"/>
</dbReference>
<evidence type="ECO:0000256" key="4">
    <source>
        <dbReference type="ARBA" id="ARBA00022801"/>
    </source>
</evidence>
<evidence type="ECO:0000256" key="5">
    <source>
        <dbReference type="ARBA" id="ARBA00022842"/>
    </source>
</evidence>
<feature type="region of interest" description="Disordered" evidence="6">
    <location>
        <begin position="89"/>
        <end position="147"/>
    </location>
</feature>
<dbReference type="Gene3D" id="3.40.190.80">
    <property type="match status" value="1"/>
</dbReference>
<dbReference type="PROSITE" id="PS00630">
    <property type="entry name" value="IMP_2"/>
    <property type="match status" value="1"/>
</dbReference>
<sequence>MANKACSMAGMGSDAQSMAGADREALGEARMDSKAPVLEGMGSKARSKAGMGSDAQSMANMGSDAQSMANMGSDAQSMAGVDREALGEARMDSKAPVLEGMGSKARSKAGMGSNAQSMAGMGSDAQSMAGMGEVKDEDGGAGPPSRGDQQGIGCLFLAHRGAGAYKAALYGAQGIDGVQPIGVHDFAEGGFANARFMESYESRHSDHSFTASVADHLGVTMPPLRMDSQVKYGLLSRGEASEKIWDHCAGFVIVEEAGGRVTDASGQRLDFSKGRYLELDRGIIAAPPTVHAALLSAVTAVQKAQSAL</sequence>
<evidence type="ECO:0000256" key="1">
    <source>
        <dbReference type="ARBA" id="ARBA00001946"/>
    </source>
</evidence>
<evidence type="ECO:0000256" key="6">
    <source>
        <dbReference type="SAM" id="MobiDB-lite"/>
    </source>
</evidence>
<dbReference type="InterPro" id="IPR020550">
    <property type="entry name" value="Inositol_monophosphatase_CS"/>
</dbReference>
<comment type="similarity">
    <text evidence="2">Belongs to the inositol monophosphatase superfamily.</text>
</comment>
<keyword evidence="5" id="KW-0460">Magnesium</keyword>
<organism evidence="7 8">
    <name type="scientific">Dunaliella salina</name>
    <name type="common">Green alga</name>
    <name type="synonym">Protococcus salinus</name>
    <dbReference type="NCBI Taxonomy" id="3046"/>
    <lineage>
        <taxon>Eukaryota</taxon>
        <taxon>Viridiplantae</taxon>
        <taxon>Chlorophyta</taxon>
        <taxon>core chlorophytes</taxon>
        <taxon>Chlorophyceae</taxon>
        <taxon>CS clade</taxon>
        <taxon>Chlamydomonadales</taxon>
        <taxon>Dunaliellaceae</taxon>
        <taxon>Dunaliella</taxon>
    </lineage>
</organism>
<keyword evidence="4" id="KW-0378">Hydrolase</keyword>
<keyword evidence="3" id="KW-0479">Metal-binding</keyword>
<reference evidence="7" key="1">
    <citation type="submission" date="2017-08" db="EMBL/GenBank/DDBJ databases">
        <authorList>
            <person name="Polle J.E."/>
            <person name="Barry K."/>
            <person name="Cushman J."/>
            <person name="Schmutz J."/>
            <person name="Tran D."/>
            <person name="Hathwaick L.T."/>
            <person name="Yim W.C."/>
            <person name="Jenkins J."/>
            <person name="Mckie-Krisberg Z.M."/>
            <person name="Prochnik S."/>
            <person name="Lindquist E."/>
            <person name="Dockter R.B."/>
            <person name="Adam C."/>
            <person name="Molina H."/>
            <person name="Bunkerborg J."/>
            <person name="Jin E."/>
            <person name="Buchheim M."/>
            <person name="Magnuson J."/>
        </authorList>
    </citation>
    <scope>NUCLEOTIDE SEQUENCE</scope>
    <source>
        <strain evidence="7">CCAP 19/18</strain>
    </source>
</reference>